<organism evidence="3 4">
    <name type="scientific">Brassica cretica</name>
    <name type="common">Mustard</name>
    <dbReference type="NCBI Taxonomy" id="69181"/>
    <lineage>
        <taxon>Eukaryota</taxon>
        <taxon>Viridiplantae</taxon>
        <taxon>Streptophyta</taxon>
        <taxon>Embryophyta</taxon>
        <taxon>Tracheophyta</taxon>
        <taxon>Spermatophyta</taxon>
        <taxon>Magnoliopsida</taxon>
        <taxon>eudicotyledons</taxon>
        <taxon>Gunneridae</taxon>
        <taxon>Pentapetalae</taxon>
        <taxon>rosids</taxon>
        <taxon>malvids</taxon>
        <taxon>Brassicales</taxon>
        <taxon>Brassicaceae</taxon>
        <taxon>Brassiceae</taxon>
        <taxon>Brassica</taxon>
    </lineage>
</organism>
<evidence type="ECO:0000313" key="3">
    <source>
        <dbReference type="EMBL" id="KAF3536349.1"/>
    </source>
</evidence>
<sequence>MHNRWALFGRVSAVQLSSSTSGDALLPPPFPRDPPDPSSPLSPHLFPPLLSTPPVSRSEIRRSHLTHSISDIPMTQGTTVPATGNPKSPIPLVTHNLSPPQEHVASTDAKHNSNTSLPTSYPTPEEPQPTVQNPTLPTPSLLPTQTLADKLRGAKIHKDFIVCYFNGRPPPFNHFQNVLCHMWGKGRRLEIHNNHFQRSVLVRIPSDFIRQKILDKNIWYFGDSMFHTAQWSSAHSAVTPPLSSIKIWAHLTGVPLDLRHTEGLSLVACLVGEPKETDDFTLNLVSLTLSHVKVEVDLTKPLPDVVEFERQSGEVVEVKVDYPWLPPTCSHCHELGHVLRNCLLYTPSKDPPPAAPNAPAKTNKKVLVSGKKNSTTNATSKTKQNVVKKTAPPPTTPAHPVTTPTKPLSVSLPSIPSASKSVPFVPVHF</sequence>
<dbReference type="InterPro" id="IPR025558">
    <property type="entry name" value="DUF4283"/>
</dbReference>
<dbReference type="Pfam" id="PF14111">
    <property type="entry name" value="DUF4283"/>
    <property type="match status" value="1"/>
</dbReference>
<gene>
    <name evidence="3" type="ORF">F2Q69_00024259</name>
</gene>
<dbReference type="Proteomes" id="UP000712600">
    <property type="component" value="Unassembled WGS sequence"/>
</dbReference>
<feature type="compositionally biased region" description="Low complexity" evidence="1">
    <location>
        <begin position="371"/>
        <end position="390"/>
    </location>
</feature>
<feature type="compositionally biased region" description="Low complexity" evidence="1">
    <location>
        <begin position="41"/>
        <end position="54"/>
    </location>
</feature>
<name>A0A8S9Q134_BRACR</name>
<feature type="compositionally biased region" description="Low complexity" evidence="1">
    <location>
        <begin position="398"/>
        <end position="407"/>
    </location>
</feature>
<evidence type="ECO:0000256" key="1">
    <source>
        <dbReference type="SAM" id="MobiDB-lite"/>
    </source>
</evidence>
<feature type="compositionally biased region" description="Polar residues" evidence="1">
    <location>
        <begin position="66"/>
        <end position="86"/>
    </location>
</feature>
<feature type="domain" description="DUF4283" evidence="2">
    <location>
        <begin position="157"/>
        <end position="234"/>
    </location>
</feature>
<protein>
    <recommendedName>
        <fullName evidence="2">DUF4283 domain-containing protein</fullName>
    </recommendedName>
</protein>
<reference evidence="3" key="1">
    <citation type="submission" date="2019-12" db="EMBL/GenBank/DDBJ databases">
        <title>Genome sequencing and annotation of Brassica cretica.</title>
        <authorList>
            <person name="Studholme D.J."/>
            <person name="Sarris P."/>
        </authorList>
    </citation>
    <scope>NUCLEOTIDE SEQUENCE</scope>
    <source>
        <strain evidence="3">PFS-109/04</strain>
        <tissue evidence="3">Leaf</tissue>
    </source>
</reference>
<feature type="compositionally biased region" description="Polar residues" evidence="1">
    <location>
        <begin position="112"/>
        <end position="122"/>
    </location>
</feature>
<comment type="caution">
    <text evidence="3">The sequence shown here is derived from an EMBL/GenBank/DDBJ whole genome shotgun (WGS) entry which is preliminary data.</text>
</comment>
<dbReference type="AlphaFoldDB" id="A0A8S9Q134"/>
<evidence type="ECO:0000259" key="2">
    <source>
        <dbReference type="Pfam" id="PF14111"/>
    </source>
</evidence>
<evidence type="ECO:0000313" key="4">
    <source>
        <dbReference type="Proteomes" id="UP000712600"/>
    </source>
</evidence>
<feature type="compositionally biased region" description="Pro residues" evidence="1">
    <location>
        <begin position="26"/>
        <end position="40"/>
    </location>
</feature>
<accession>A0A8S9Q134</accession>
<feature type="region of interest" description="Disordered" evidence="1">
    <location>
        <begin position="369"/>
        <end position="407"/>
    </location>
</feature>
<dbReference type="PANTHER" id="PTHR31286">
    <property type="entry name" value="GLYCINE-RICH CELL WALL STRUCTURAL PROTEIN 1.8-LIKE"/>
    <property type="match status" value="1"/>
</dbReference>
<dbReference type="EMBL" id="QGKX02001290">
    <property type="protein sequence ID" value="KAF3536349.1"/>
    <property type="molecule type" value="Genomic_DNA"/>
</dbReference>
<dbReference type="InterPro" id="IPR040256">
    <property type="entry name" value="At4g02000-like"/>
</dbReference>
<feature type="region of interest" description="Disordered" evidence="1">
    <location>
        <begin position="16"/>
        <end position="140"/>
    </location>
</feature>
<proteinExistence type="predicted"/>
<dbReference type="PANTHER" id="PTHR31286:SF90">
    <property type="entry name" value="DUF4283 DOMAIN-CONTAINING PROTEIN"/>
    <property type="match status" value="1"/>
</dbReference>